<proteinExistence type="predicted"/>
<organism evidence="1 2">
    <name type="scientific">Leptolyngbya subtilissima DQ-A4</name>
    <dbReference type="NCBI Taxonomy" id="2933933"/>
    <lineage>
        <taxon>Bacteria</taxon>
        <taxon>Bacillati</taxon>
        <taxon>Cyanobacteriota</taxon>
        <taxon>Cyanophyceae</taxon>
        <taxon>Leptolyngbyales</taxon>
        <taxon>Leptolyngbyaceae</taxon>
        <taxon>Leptolyngbya group</taxon>
        <taxon>Leptolyngbya</taxon>
    </lineage>
</organism>
<sequence length="137" mass="15486">MTTVKASVPAQPAPPLSAQDAMLENIIGVAIFDFSGLPREYFITADNESTSWVQVVFQALGLKSLLMSSLKLEGFSHICIELDQQTAFVVRTKEEYVALLTRKPLVFATAQESDRFSHWVRQFERLLLREHSRFIPA</sequence>
<gene>
    <name evidence="1" type="ORF">NC992_01710</name>
</gene>
<protein>
    <submittedName>
        <fullName evidence="1">Uncharacterized protein</fullName>
    </submittedName>
</protein>
<dbReference type="RefSeq" id="WP_242021375.1">
    <property type="nucleotide sequence ID" value="NZ_JAMPKX010000001.1"/>
</dbReference>
<reference evidence="1 2" key="1">
    <citation type="submission" date="2022-04" db="EMBL/GenBank/DDBJ databases">
        <title>Positive selection, recombination, and allopatry shape intraspecific diversity of widespread and dominant cyanobacteria.</title>
        <authorList>
            <person name="Wei J."/>
            <person name="Shu W."/>
            <person name="Hu C."/>
        </authorList>
    </citation>
    <scope>NUCLEOTIDE SEQUENCE [LARGE SCALE GENOMIC DNA]</scope>
    <source>
        <strain evidence="1 2">DQ-A4</strain>
    </source>
</reference>
<accession>A0ABV0JYM3</accession>
<name>A0ABV0JYM3_9CYAN</name>
<dbReference type="Proteomes" id="UP001482513">
    <property type="component" value="Unassembled WGS sequence"/>
</dbReference>
<evidence type="ECO:0000313" key="2">
    <source>
        <dbReference type="Proteomes" id="UP001482513"/>
    </source>
</evidence>
<evidence type="ECO:0000313" key="1">
    <source>
        <dbReference type="EMBL" id="MEP0945578.1"/>
    </source>
</evidence>
<dbReference type="EMBL" id="JAMPKX010000001">
    <property type="protein sequence ID" value="MEP0945578.1"/>
    <property type="molecule type" value="Genomic_DNA"/>
</dbReference>
<comment type="caution">
    <text evidence="1">The sequence shown here is derived from an EMBL/GenBank/DDBJ whole genome shotgun (WGS) entry which is preliminary data.</text>
</comment>
<keyword evidence="2" id="KW-1185">Reference proteome</keyword>